<keyword evidence="2" id="KW-1185">Reference proteome</keyword>
<sequence>MPTYLDPRSILHRSFTPPASMPRQAISPAQEYYWHSYASRFFESNGLDWHERLANLQHSRQTGDLTSFINMISQLLPVYQARNDLSHIDSVLMAHWTPDLHLGSSVINYVIEELRLPACLALTISDRGPDAALFALSSIANCQREDNHDSLLLIADQSNLPYHSSLLDSLAPENNACLFSVCCDERPLHYQGFCRHPQYTADTLTQSVDTLCRRFELQQERLCVVADPLLLAELPPSMTGIATNPHRVCAAPFVALAENYQPGCDYLLLVHHQDTLSAVALQGLE</sequence>
<evidence type="ECO:0000313" key="1">
    <source>
        <dbReference type="EMBL" id="MEI7064453.1"/>
    </source>
</evidence>
<organism evidence="1 2">
    <name type="scientific">Dickeya chrysanthemi</name>
    <name type="common">Pectobacterium chrysanthemi</name>
    <name type="synonym">Erwinia chrysanthemi</name>
    <dbReference type="NCBI Taxonomy" id="556"/>
    <lineage>
        <taxon>Bacteria</taxon>
        <taxon>Pseudomonadati</taxon>
        <taxon>Pseudomonadota</taxon>
        <taxon>Gammaproteobacteria</taxon>
        <taxon>Enterobacterales</taxon>
        <taxon>Pectobacteriaceae</taxon>
        <taxon>Dickeya</taxon>
    </lineage>
</organism>
<name>A0ABU8JMX2_DICCH</name>
<dbReference type="RefSeq" id="WP_039998995.1">
    <property type="nucleotide sequence ID" value="NZ_CP161827.1"/>
</dbReference>
<gene>
    <name evidence="1" type="ORF">WCU84_12380</name>
</gene>
<protein>
    <recommendedName>
        <fullName evidence="3">Beta-ketoacyl synthase N-terminal domain-containing protein</fullName>
    </recommendedName>
</protein>
<accession>A0ABU8JMX2</accession>
<evidence type="ECO:0008006" key="3">
    <source>
        <dbReference type="Google" id="ProtNLM"/>
    </source>
</evidence>
<proteinExistence type="predicted"/>
<reference evidence="1 2" key="1">
    <citation type="submission" date="2024-03" db="EMBL/GenBank/DDBJ databases">
        <title>Analysis of soft rot Pectobacteriaceae population diversity in US potato growing regions between 2016 and 2022.</title>
        <authorList>
            <person name="Ma X."/>
            <person name="Zhang X."/>
            <person name="Stodghill P."/>
            <person name="Rioux R."/>
            <person name="Babler B."/>
            <person name="Shrestha S."/>
            <person name="Babler B."/>
            <person name="Rivedal H."/>
            <person name="Frost K."/>
            <person name="Hao J."/>
            <person name="Secor G."/>
            <person name="Swingle B."/>
        </authorList>
    </citation>
    <scope>NUCLEOTIDE SEQUENCE [LARGE SCALE GENOMIC DNA]</scope>
    <source>
        <strain evidence="1 2">SR64</strain>
    </source>
</reference>
<dbReference type="Proteomes" id="UP001359469">
    <property type="component" value="Unassembled WGS sequence"/>
</dbReference>
<evidence type="ECO:0000313" key="2">
    <source>
        <dbReference type="Proteomes" id="UP001359469"/>
    </source>
</evidence>
<dbReference type="EMBL" id="JBBBOO010000008">
    <property type="protein sequence ID" value="MEI7064453.1"/>
    <property type="molecule type" value="Genomic_DNA"/>
</dbReference>
<comment type="caution">
    <text evidence="1">The sequence shown here is derived from an EMBL/GenBank/DDBJ whole genome shotgun (WGS) entry which is preliminary data.</text>
</comment>